<reference evidence="2 3" key="1">
    <citation type="submission" date="2024-03" db="EMBL/GenBank/DDBJ databases">
        <title>The genome assembly and annotation of the cricket Gryllus longicercus Weissman &amp; Gray.</title>
        <authorList>
            <person name="Szrajer S."/>
            <person name="Gray D."/>
            <person name="Ylla G."/>
        </authorList>
    </citation>
    <scope>NUCLEOTIDE SEQUENCE [LARGE SCALE GENOMIC DNA]</scope>
    <source>
        <strain evidence="2">DAG 2021-001</strain>
        <tissue evidence="2">Whole body minus gut</tissue>
    </source>
</reference>
<evidence type="ECO:0008006" key="4">
    <source>
        <dbReference type="Google" id="ProtNLM"/>
    </source>
</evidence>
<dbReference type="EMBL" id="JAZDUA010000734">
    <property type="protein sequence ID" value="KAK7789578.1"/>
    <property type="molecule type" value="Genomic_DNA"/>
</dbReference>
<name>A0AAN9YWE1_9ORTH</name>
<evidence type="ECO:0000256" key="1">
    <source>
        <dbReference type="SAM" id="SignalP"/>
    </source>
</evidence>
<comment type="caution">
    <text evidence="2">The sequence shown here is derived from an EMBL/GenBank/DDBJ whole genome shotgun (WGS) entry which is preliminary data.</text>
</comment>
<organism evidence="2 3">
    <name type="scientific">Gryllus longicercus</name>
    <dbReference type="NCBI Taxonomy" id="2509291"/>
    <lineage>
        <taxon>Eukaryota</taxon>
        <taxon>Metazoa</taxon>
        <taxon>Ecdysozoa</taxon>
        <taxon>Arthropoda</taxon>
        <taxon>Hexapoda</taxon>
        <taxon>Insecta</taxon>
        <taxon>Pterygota</taxon>
        <taxon>Neoptera</taxon>
        <taxon>Polyneoptera</taxon>
        <taxon>Orthoptera</taxon>
        <taxon>Ensifera</taxon>
        <taxon>Gryllidea</taxon>
        <taxon>Grylloidea</taxon>
        <taxon>Gryllidae</taxon>
        <taxon>Gryllinae</taxon>
        <taxon>Gryllus</taxon>
    </lineage>
</organism>
<protein>
    <recommendedName>
        <fullName evidence="4">Accessory gland protein</fullName>
    </recommendedName>
</protein>
<proteinExistence type="predicted"/>
<feature type="signal peptide" evidence="1">
    <location>
        <begin position="1"/>
        <end position="23"/>
    </location>
</feature>
<gene>
    <name evidence="2" type="ORF">R5R35_007511</name>
</gene>
<keyword evidence="3" id="KW-1185">Reference proteome</keyword>
<keyword evidence="1" id="KW-0732">Signal</keyword>
<evidence type="ECO:0000313" key="2">
    <source>
        <dbReference type="EMBL" id="KAK7789578.1"/>
    </source>
</evidence>
<dbReference type="Proteomes" id="UP001378592">
    <property type="component" value="Unassembled WGS sequence"/>
</dbReference>
<sequence length="93" mass="9678">MAALPLLTAAAVLCLAAISVAHGSRAPDASGSLVSDAASEEIYVIQNNGQSDLTAAQLKVALSEVLQNFLDALKPIIRKFLLGMMYSEMASSL</sequence>
<feature type="chain" id="PRO_5042991998" description="Accessory gland protein" evidence="1">
    <location>
        <begin position="24"/>
        <end position="93"/>
    </location>
</feature>
<dbReference type="AlphaFoldDB" id="A0AAN9YWE1"/>
<evidence type="ECO:0000313" key="3">
    <source>
        <dbReference type="Proteomes" id="UP001378592"/>
    </source>
</evidence>
<accession>A0AAN9YWE1</accession>